<sequence>MEQITEHRIRRIMCCCGNGLGTSLFMQMTMEEALEKLNVSGVEVCFGSLADAMEGQADLFVVSEELEHTLAGLPVLGLKDLSDADRAAKLLREKFGM</sequence>
<reference evidence="4" key="1">
    <citation type="submission" date="2018-09" db="EMBL/GenBank/DDBJ databases">
        <title>Draft Genome Sequence of Mediterraneibacter sp. KCTC 15684.</title>
        <authorList>
            <person name="Kim J.S."/>
            <person name="Han K.I."/>
            <person name="Suh M.K."/>
            <person name="Lee K.C."/>
            <person name="Eom M.K."/>
            <person name="Lee J.H."/>
            <person name="Park S.H."/>
            <person name="Kang S.W."/>
            <person name="Park J.E."/>
            <person name="Oh B.S."/>
            <person name="Yu S.Y."/>
            <person name="Choi S.H."/>
            <person name="Lee D.H."/>
            <person name="Yoon H."/>
            <person name="Kim B."/>
            <person name="Yang S.J."/>
            <person name="Lee J.S."/>
        </authorList>
    </citation>
    <scope>NUCLEOTIDE SEQUENCE [LARGE SCALE GENOMIC DNA]</scope>
    <source>
        <strain evidence="4">KCTC 15684</strain>
    </source>
</reference>
<evidence type="ECO:0000313" key="3">
    <source>
        <dbReference type="EMBL" id="GCA68252.1"/>
    </source>
</evidence>
<dbReference type="InterPro" id="IPR003501">
    <property type="entry name" value="PTS_EIIB_2/3"/>
</dbReference>
<organism evidence="3 4">
    <name type="scientific">Mediterraneibacter butyricigenes</name>
    <dbReference type="NCBI Taxonomy" id="2316025"/>
    <lineage>
        <taxon>Bacteria</taxon>
        <taxon>Bacillati</taxon>
        <taxon>Bacillota</taxon>
        <taxon>Clostridia</taxon>
        <taxon>Lachnospirales</taxon>
        <taxon>Lachnospiraceae</taxon>
        <taxon>Mediterraneibacter</taxon>
    </lineage>
</organism>
<dbReference type="AlphaFoldDB" id="A0A391PMA7"/>
<dbReference type="Pfam" id="PF02302">
    <property type="entry name" value="PTS_IIB"/>
    <property type="match status" value="1"/>
</dbReference>
<keyword evidence="1" id="KW-0808">Transferase</keyword>
<keyword evidence="4" id="KW-1185">Reference proteome</keyword>
<dbReference type="EMBL" id="BHGK01000001">
    <property type="protein sequence ID" value="GCA68252.1"/>
    <property type="molecule type" value="Genomic_DNA"/>
</dbReference>
<dbReference type="Gene3D" id="3.40.50.2300">
    <property type="match status" value="1"/>
</dbReference>
<accession>A0A391PMA7</accession>
<proteinExistence type="predicted"/>
<protein>
    <recommendedName>
        <fullName evidence="2">Phosphotransferase system EIIB component type 2/3 domain-containing protein</fullName>
    </recommendedName>
</protein>
<evidence type="ECO:0000259" key="2">
    <source>
        <dbReference type="Pfam" id="PF02302"/>
    </source>
</evidence>
<dbReference type="RefSeq" id="WP_119299249.1">
    <property type="nucleotide sequence ID" value="NZ_BHGK01000001.1"/>
</dbReference>
<dbReference type="SUPFAM" id="SSF52794">
    <property type="entry name" value="PTS system IIB component-like"/>
    <property type="match status" value="1"/>
</dbReference>
<comment type="caution">
    <text evidence="3">The sequence shown here is derived from an EMBL/GenBank/DDBJ whole genome shotgun (WGS) entry which is preliminary data.</text>
</comment>
<feature type="domain" description="Phosphotransferase system EIIB component type 2/3" evidence="2">
    <location>
        <begin position="11"/>
        <end position="91"/>
    </location>
</feature>
<evidence type="ECO:0000256" key="1">
    <source>
        <dbReference type="ARBA" id="ARBA00022679"/>
    </source>
</evidence>
<dbReference type="InterPro" id="IPR036095">
    <property type="entry name" value="PTS_EIIB-like_sf"/>
</dbReference>
<dbReference type="GO" id="GO:0009401">
    <property type="term" value="P:phosphoenolpyruvate-dependent sugar phosphotransferase system"/>
    <property type="evidence" value="ECO:0007669"/>
    <property type="project" value="InterPro"/>
</dbReference>
<dbReference type="CDD" id="cd05563">
    <property type="entry name" value="PTS_IIB_ascorbate"/>
    <property type="match status" value="1"/>
</dbReference>
<evidence type="ECO:0000313" key="4">
    <source>
        <dbReference type="Proteomes" id="UP000265643"/>
    </source>
</evidence>
<dbReference type="GO" id="GO:0008982">
    <property type="term" value="F:protein-N(PI)-phosphohistidine-sugar phosphotransferase activity"/>
    <property type="evidence" value="ECO:0007669"/>
    <property type="project" value="InterPro"/>
</dbReference>
<gene>
    <name evidence="3" type="ORF">KGMB01110_26880</name>
</gene>
<dbReference type="Proteomes" id="UP000265643">
    <property type="component" value="Unassembled WGS sequence"/>
</dbReference>
<name>A0A391PMA7_9FIRM</name>